<dbReference type="PANTHER" id="PTHR44103:SF1">
    <property type="entry name" value="PROPROTEIN CONVERTASE P"/>
    <property type="match status" value="1"/>
</dbReference>
<dbReference type="SUPFAM" id="SSF69318">
    <property type="entry name" value="Integrin alpha N-terminal domain"/>
    <property type="match status" value="1"/>
</dbReference>
<dbReference type="Proteomes" id="UP000176952">
    <property type="component" value="Unassembled WGS sequence"/>
</dbReference>
<dbReference type="STRING" id="1798542.A3F54_03380"/>
<evidence type="ECO:0008006" key="3">
    <source>
        <dbReference type="Google" id="ProtNLM"/>
    </source>
</evidence>
<dbReference type="PANTHER" id="PTHR44103">
    <property type="entry name" value="PROPROTEIN CONVERTASE P"/>
    <property type="match status" value="1"/>
</dbReference>
<dbReference type="Gene3D" id="2.60.40.10">
    <property type="entry name" value="Immunoglobulins"/>
    <property type="match status" value="1"/>
</dbReference>
<evidence type="ECO:0000313" key="1">
    <source>
        <dbReference type="EMBL" id="OGY84225.1"/>
    </source>
</evidence>
<protein>
    <recommendedName>
        <fullName evidence="3">Fibronectin type-III domain-containing protein</fullName>
    </recommendedName>
</protein>
<accession>A0A1G2B5G4</accession>
<name>A0A1G2B5G4_9BACT</name>
<gene>
    <name evidence="1" type="ORF">A3F54_03380</name>
</gene>
<dbReference type="EMBL" id="MHKD01000016">
    <property type="protein sequence ID" value="OGY84225.1"/>
    <property type="molecule type" value="Genomic_DNA"/>
</dbReference>
<proteinExistence type="predicted"/>
<dbReference type="InterPro" id="IPR013783">
    <property type="entry name" value="Ig-like_fold"/>
</dbReference>
<sequence length="563" mass="61074">MNNNSISKNMTHTMRSPVYFFAAFLAGIFIILLPGLTKAEQPKTTTEPDSPSNIRAWTGYKKSHEIGELERTNETTPYFTWSGPSGSDISYAVYFGTDQDADPVEDGTEQTGRSYSVSDETILENQNGKDFYFIVKTLQDGEESSRESFSYHADTVVDDAPDLTLASAAGGIRVLWNGSDNDIYFEEYYVLRSNSQEGPSEIIKQTTNTLIDDFIDTNVYDNTPYYYYLLQVDDLGNVSEASTVSIWYQAREWILTGAGPGKEPLVKLYERESNGETDFEREFHAYDKSFTGGVNVAACDLDGDGHDEIVTGTGVGGGPQVRVFDQYGTPKLTNGFFAYGENFRGGVYVDCGDLDGDGFGEIVTGTGFGGGPQVRTFDGLGNVIFTPGFFAYGENFRGGVTIALGDLDGDGDEDIITGTGPTGGPQVRTFDGYGNIIHTVGFFAYDSNFRGGVRVGAADVDADGKAEIVTVPGEGGGPHVRVFNNQGTALNAGFMAFESTYRGGVYVSNYDIDQDGADEIVVGSGTYSNPVVATYSKDGVLEHNFYAYNDNWIHGVVVDSFIP</sequence>
<comment type="caution">
    <text evidence="1">The sequence shown here is derived from an EMBL/GenBank/DDBJ whole genome shotgun (WGS) entry which is preliminary data.</text>
</comment>
<reference evidence="1 2" key="1">
    <citation type="journal article" date="2016" name="Nat. Commun.">
        <title>Thousands of microbial genomes shed light on interconnected biogeochemical processes in an aquifer system.</title>
        <authorList>
            <person name="Anantharaman K."/>
            <person name="Brown C.T."/>
            <person name="Hug L.A."/>
            <person name="Sharon I."/>
            <person name="Castelle C.J."/>
            <person name="Probst A.J."/>
            <person name="Thomas B.C."/>
            <person name="Singh A."/>
            <person name="Wilkins M.J."/>
            <person name="Karaoz U."/>
            <person name="Brodie E.L."/>
            <person name="Williams K.H."/>
            <person name="Hubbard S.S."/>
            <person name="Banfield J.F."/>
        </authorList>
    </citation>
    <scope>NUCLEOTIDE SEQUENCE [LARGE SCALE GENOMIC DNA]</scope>
</reference>
<evidence type="ECO:0000313" key="2">
    <source>
        <dbReference type="Proteomes" id="UP000176952"/>
    </source>
</evidence>
<organism evidence="1 2">
    <name type="scientific">Candidatus Kerfeldbacteria bacterium RIFCSPHIGHO2_12_FULL_48_17</name>
    <dbReference type="NCBI Taxonomy" id="1798542"/>
    <lineage>
        <taxon>Bacteria</taxon>
        <taxon>Candidatus Kerfeldiibacteriota</taxon>
    </lineage>
</organism>
<dbReference type="AlphaFoldDB" id="A0A1G2B5G4"/>
<dbReference type="Gene3D" id="2.130.10.130">
    <property type="entry name" value="Integrin alpha, N-terminal"/>
    <property type="match status" value="1"/>
</dbReference>
<dbReference type="InterPro" id="IPR028994">
    <property type="entry name" value="Integrin_alpha_N"/>
</dbReference>